<dbReference type="InterPro" id="IPR019554">
    <property type="entry name" value="Soluble_ligand-bd"/>
</dbReference>
<dbReference type="Pfam" id="PF10531">
    <property type="entry name" value="SLBB"/>
    <property type="match status" value="1"/>
</dbReference>
<dbReference type="InterPro" id="IPR010994">
    <property type="entry name" value="RuvA_2-like"/>
</dbReference>
<feature type="chain" id="PRO_5038402980" evidence="1">
    <location>
        <begin position="22"/>
        <end position="171"/>
    </location>
</feature>
<dbReference type="Proteomes" id="UP000199183">
    <property type="component" value="Unassembled WGS sequence"/>
</dbReference>
<dbReference type="Pfam" id="PF12836">
    <property type="entry name" value="HHH_3"/>
    <property type="match status" value="1"/>
</dbReference>
<dbReference type="Gene3D" id="1.10.150.310">
    <property type="entry name" value="Tex RuvX-like domain-like"/>
    <property type="match status" value="1"/>
</dbReference>
<feature type="domain" description="Helix-hairpin-helix DNA-binding motif class 1" evidence="2">
    <location>
        <begin position="119"/>
        <end position="138"/>
    </location>
</feature>
<name>A0A1H4QC28_9MICO</name>
<proteinExistence type="predicted"/>
<dbReference type="SMART" id="SM00278">
    <property type="entry name" value="HhH1"/>
    <property type="match status" value="2"/>
</dbReference>
<reference evidence="3 4" key="1">
    <citation type="submission" date="2016-10" db="EMBL/GenBank/DDBJ databases">
        <authorList>
            <person name="de Groot N.N."/>
        </authorList>
    </citation>
    <scope>NUCLEOTIDE SEQUENCE [LARGE SCALE GENOMIC DNA]</scope>
    <source>
        <strain evidence="3 4">DSM 21799</strain>
    </source>
</reference>
<dbReference type="InterPro" id="IPR003583">
    <property type="entry name" value="Hlx-hairpin-Hlx_DNA-bd_motif"/>
</dbReference>
<gene>
    <name evidence="3" type="ORF">SAMN04489806_2775</name>
</gene>
<dbReference type="InterPro" id="IPR004509">
    <property type="entry name" value="Competence_ComEA_HhH"/>
</dbReference>
<feature type="signal peptide" evidence="1">
    <location>
        <begin position="1"/>
        <end position="21"/>
    </location>
</feature>
<dbReference type="InterPro" id="IPR051675">
    <property type="entry name" value="Endo/Exo/Phosphatase_dom_1"/>
</dbReference>
<keyword evidence="1" id="KW-0732">Signal</keyword>
<feature type="domain" description="Helix-hairpin-helix DNA-binding motif class 1" evidence="2">
    <location>
        <begin position="149"/>
        <end position="168"/>
    </location>
</feature>
<dbReference type="GO" id="GO:0015628">
    <property type="term" value="P:protein secretion by the type II secretion system"/>
    <property type="evidence" value="ECO:0007669"/>
    <property type="project" value="TreeGrafter"/>
</dbReference>
<dbReference type="STRING" id="640635.SAMN04489806_2775"/>
<dbReference type="PANTHER" id="PTHR21180:SF32">
    <property type="entry name" value="ENDONUCLEASE_EXONUCLEASE_PHOSPHATASE FAMILY DOMAIN-CONTAINING PROTEIN 1"/>
    <property type="match status" value="1"/>
</dbReference>
<dbReference type="GO" id="GO:0006281">
    <property type="term" value="P:DNA repair"/>
    <property type="evidence" value="ECO:0007669"/>
    <property type="project" value="InterPro"/>
</dbReference>
<dbReference type="GO" id="GO:0003677">
    <property type="term" value="F:DNA binding"/>
    <property type="evidence" value="ECO:0007669"/>
    <property type="project" value="InterPro"/>
</dbReference>
<evidence type="ECO:0000256" key="1">
    <source>
        <dbReference type="SAM" id="SignalP"/>
    </source>
</evidence>
<dbReference type="SUPFAM" id="SSF47781">
    <property type="entry name" value="RuvA domain 2-like"/>
    <property type="match status" value="1"/>
</dbReference>
<dbReference type="GO" id="GO:0015627">
    <property type="term" value="C:type II protein secretion system complex"/>
    <property type="evidence" value="ECO:0007669"/>
    <property type="project" value="TreeGrafter"/>
</dbReference>
<accession>A0A1H4QC28</accession>
<dbReference type="AlphaFoldDB" id="A0A1H4QC28"/>
<evidence type="ECO:0000259" key="2">
    <source>
        <dbReference type="SMART" id="SM00278"/>
    </source>
</evidence>
<keyword evidence="4" id="KW-1185">Reference proteome</keyword>
<sequence length="171" mass="17472">MLAGLAVTVLVTLLQPGSSSSAVVPHPSASAAPATIYVHVLGAVSDPGLYRLTDGARVMDAVAAAGGFTADADQAGVNLARFVTDGEQVRVPTTGETTEQAQEGTDAGGLVNLNTASAEQLATLPRIGPALAQRIIAWRDDNGGFRSVDDLRSVSGIGEKTFAMLQELVTV</sequence>
<evidence type="ECO:0000313" key="4">
    <source>
        <dbReference type="Proteomes" id="UP000199183"/>
    </source>
</evidence>
<organism evidence="3 4">
    <name type="scientific">Paramicrobacterium humi</name>
    <dbReference type="NCBI Taxonomy" id="640635"/>
    <lineage>
        <taxon>Bacteria</taxon>
        <taxon>Bacillati</taxon>
        <taxon>Actinomycetota</taxon>
        <taxon>Actinomycetes</taxon>
        <taxon>Micrococcales</taxon>
        <taxon>Microbacteriaceae</taxon>
        <taxon>Paramicrobacterium</taxon>
    </lineage>
</organism>
<dbReference type="NCBIfam" id="TIGR00426">
    <property type="entry name" value="competence protein ComEA helix-hairpin-helix repeat region"/>
    <property type="match status" value="1"/>
</dbReference>
<dbReference type="PANTHER" id="PTHR21180">
    <property type="entry name" value="ENDONUCLEASE/EXONUCLEASE/PHOSPHATASE FAMILY DOMAIN-CONTAINING PROTEIN 1"/>
    <property type="match status" value="1"/>
</dbReference>
<dbReference type="EMBL" id="FNRY01000001">
    <property type="protein sequence ID" value="SEC17206.1"/>
    <property type="molecule type" value="Genomic_DNA"/>
</dbReference>
<evidence type="ECO:0000313" key="3">
    <source>
        <dbReference type="EMBL" id="SEC17206.1"/>
    </source>
</evidence>
<dbReference type="Gene3D" id="3.10.560.10">
    <property type="entry name" value="Outer membrane lipoprotein wza domain like"/>
    <property type="match status" value="1"/>
</dbReference>
<protein>
    <submittedName>
        <fullName evidence="3">Competence protein ComEA</fullName>
    </submittedName>
</protein>